<dbReference type="Pfam" id="PF02350">
    <property type="entry name" value="Epimerase_2"/>
    <property type="match status" value="1"/>
</dbReference>
<dbReference type="EC" id="5.1.3.14" evidence="2"/>
<dbReference type="Gene3D" id="3.40.50.2000">
    <property type="entry name" value="Glycogen Phosphorylase B"/>
    <property type="match status" value="2"/>
</dbReference>
<dbReference type="InterPro" id="IPR003331">
    <property type="entry name" value="UDP_GlcNAc_Epimerase_2_dom"/>
</dbReference>
<comment type="caution">
    <text evidence="2">The sequence shown here is derived from an EMBL/GenBank/DDBJ whole genome shotgun (WGS) entry which is preliminary data.</text>
</comment>
<sequence length="370" mass="40402">MTPRMVFVLGTRPEIVKLAPIIRACDRAAVDYSVVHTGQHYSERLDGVFFDDLELPAPDYNLEVGSGDHAAQTGEMVARLGEVFERESPDVVVVQGDTNSAFAGGIVASKRDAELAHVEAGLRSFDRDMPEELNRVLIDHAAEHLFAPTDEAADQLRTEAIPDRRIEVTGNTVVDAVRQHVQLAREKSDVLAELDLGEAPFALLTAHRPGNVDDPERFRGLLDGVGQYADDRELPVVYPVHPRSREKIDAFELDVPDAIACIEPLNFLDFLRLESEADVVFTDSGGVQEETCVLGTPCVTVRESTERPETLTVGSNVLAEPTPKSIVDAADEVRRGRNDWEPPFGDGHAAERILETLGVDVSAVSGEVPV</sequence>
<name>A0A8J7YHP9_9EURY</name>
<keyword evidence="3" id="KW-1185">Reference proteome</keyword>
<dbReference type="EMBL" id="RKLQ01000001">
    <property type="protein sequence ID" value="MBX0302899.1"/>
    <property type="molecule type" value="Genomic_DNA"/>
</dbReference>
<dbReference type="GO" id="GO:0008761">
    <property type="term" value="F:UDP-N-acetylglucosamine 2-epimerase activity"/>
    <property type="evidence" value="ECO:0007669"/>
    <property type="project" value="UniProtKB-EC"/>
</dbReference>
<dbReference type="NCBIfam" id="TIGR00236">
    <property type="entry name" value="wecB"/>
    <property type="match status" value="1"/>
</dbReference>
<dbReference type="CDD" id="cd03786">
    <property type="entry name" value="GTB_UDP-GlcNAc_2-Epimerase"/>
    <property type="match status" value="1"/>
</dbReference>
<dbReference type="PANTHER" id="PTHR43174">
    <property type="entry name" value="UDP-N-ACETYLGLUCOSAMINE 2-EPIMERASE"/>
    <property type="match status" value="1"/>
</dbReference>
<dbReference type="Proteomes" id="UP000783863">
    <property type="component" value="Unassembled WGS sequence"/>
</dbReference>
<dbReference type="AlphaFoldDB" id="A0A8J7YHP9"/>
<reference evidence="2" key="1">
    <citation type="submission" date="2021-06" db="EMBL/GenBank/DDBJ databases">
        <title>Halomicroarcula sp. F24A a new haloarchaeum isolated from saline soil.</title>
        <authorList>
            <person name="Duran-Viseras A."/>
            <person name="Sanchez-Porro C."/>
            <person name="Ventosa A."/>
        </authorList>
    </citation>
    <scope>NUCLEOTIDE SEQUENCE</scope>
    <source>
        <strain evidence="2">F24A</strain>
    </source>
</reference>
<feature type="domain" description="UDP-N-acetylglucosamine 2-epimerase" evidence="1">
    <location>
        <begin position="25"/>
        <end position="357"/>
    </location>
</feature>
<protein>
    <submittedName>
        <fullName evidence="2">UDP-N-acetylglucosamine 2-epimerase (Non-hydrolyzing)</fullName>
        <ecNumber evidence="2">5.1.3.14</ecNumber>
    </submittedName>
</protein>
<gene>
    <name evidence="2" type="primary">wecB</name>
    <name evidence="2" type="ORF">EGD98_04345</name>
</gene>
<evidence type="ECO:0000259" key="1">
    <source>
        <dbReference type="Pfam" id="PF02350"/>
    </source>
</evidence>
<keyword evidence="2" id="KW-0413">Isomerase</keyword>
<dbReference type="RefSeq" id="WP_220587127.1">
    <property type="nucleotide sequence ID" value="NZ_RKLQ01000001.1"/>
</dbReference>
<dbReference type="SUPFAM" id="SSF53756">
    <property type="entry name" value="UDP-Glycosyltransferase/glycogen phosphorylase"/>
    <property type="match status" value="1"/>
</dbReference>
<proteinExistence type="predicted"/>
<dbReference type="InterPro" id="IPR029767">
    <property type="entry name" value="WecB-like"/>
</dbReference>
<organism evidence="2 3">
    <name type="scientific">Haloarcula salinisoli</name>
    <dbReference type="NCBI Taxonomy" id="2487746"/>
    <lineage>
        <taxon>Archaea</taxon>
        <taxon>Methanobacteriati</taxon>
        <taxon>Methanobacteriota</taxon>
        <taxon>Stenosarchaea group</taxon>
        <taxon>Halobacteria</taxon>
        <taxon>Halobacteriales</taxon>
        <taxon>Haloarculaceae</taxon>
        <taxon>Haloarcula</taxon>
    </lineage>
</organism>
<dbReference type="PANTHER" id="PTHR43174:SF1">
    <property type="entry name" value="UDP-N-ACETYLGLUCOSAMINE 2-EPIMERASE"/>
    <property type="match status" value="1"/>
</dbReference>
<accession>A0A8J7YHP9</accession>
<evidence type="ECO:0000313" key="3">
    <source>
        <dbReference type="Proteomes" id="UP000783863"/>
    </source>
</evidence>
<evidence type="ECO:0000313" key="2">
    <source>
        <dbReference type="EMBL" id="MBX0302899.1"/>
    </source>
</evidence>